<feature type="non-terminal residue" evidence="15">
    <location>
        <position position="291"/>
    </location>
</feature>
<dbReference type="GO" id="GO:0009117">
    <property type="term" value="P:nucleotide metabolic process"/>
    <property type="evidence" value="ECO:0007669"/>
    <property type="project" value="UniProtKB-KW"/>
</dbReference>
<comment type="similarity">
    <text evidence="3 14">Belongs to the pyrimidine 5'-nucleotidase family.</text>
</comment>
<keyword evidence="16" id="KW-1185">Reference proteome</keyword>
<keyword evidence="8 14" id="KW-0378">Hydrolase</keyword>
<sequence>LCPQVPELEKATVRMRHPERVRGIVRALRERGAATLQVISDFDMTLSRFGCNGRRCPTSHNILDTSRVVSEDGKKKLKDLLHYYYPIEIDPNRTLEEKRPLMVEWWTRAHELLVQQKIRKSDIAQMVRESEVMLRDGFKEFFDQLHQNNVPLFIFSAGIGDVLEEIIHQANVFYSNVKVVSNYMAFDDDGVLMHFKEPLIHTYNKNNTVLQGTGYLQQLSSRTSVIVLGDSMGDLTMADGIPNVENILKIGFLNDKVEERREKYLDAFDIVLESDETLDVVNGILRYILIE</sequence>
<dbReference type="PANTHER" id="PTHR13045">
    <property type="entry name" value="5'-NUCLEOTIDASE"/>
    <property type="match status" value="1"/>
</dbReference>
<organism evidence="15 16">
    <name type="scientific">Scytalopus superciliaris</name>
    <dbReference type="NCBI Taxonomy" id="312124"/>
    <lineage>
        <taxon>Eukaryota</taxon>
        <taxon>Metazoa</taxon>
        <taxon>Chordata</taxon>
        <taxon>Craniata</taxon>
        <taxon>Vertebrata</taxon>
        <taxon>Euteleostomi</taxon>
        <taxon>Archelosauria</taxon>
        <taxon>Archosauria</taxon>
        <taxon>Dinosauria</taxon>
        <taxon>Saurischia</taxon>
        <taxon>Theropoda</taxon>
        <taxon>Coelurosauria</taxon>
        <taxon>Aves</taxon>
        <taxon>Neognathae</taxon>
        <taxon>Neoaves</taxon>
        <taxon>Telluraves</taxon>
        <taxon>Australaves</taxon>
        <taxon>Passeriformes</taxon>
        <taxon>Rhinocryptidae</taxon>
        <taxon>Scytalopus</taxon>
    </lineage>
</organism>
<feature type="non-terminal residue" evidence="15">
    <location>
        <position position="1"/>
    </location>
</feature>
<comment type="function">
    <text evidence="12">Specifically hydrolyzes 7-methylguanosine monophosphate (m(7)GMP) to 7-methylguanosine and inorganic phosphate. The specific activity for m(7)GMP may protect cells against undesired salvage of m(7)GMP and its incorporation into nucleic acids. Also has weak activity for CMP. UMP and purine nucleotides are poor substrates.</text>
</comment>
<evidence type="ECO:0000256" key="2">
    <source>
        <dbReference type="ARBA" id="ARBA00004496"/>
    </source>
</evidence>
<keyword evidence="5 14" id="KW-0963">Cytoplasm</keyword>
<dbReference type="PANTHER" id="PTHR13045:SF15">
    <property type="entry name" value="7-METHYLGUANOSINE PHOSPHATE-SPECIFIC 5'-NUCLEOTIDASE"/>
    <property type="match status" value="1"/>
</dbReference>
<dbReference type="SUPFAM" id="SSF56784">
    <property type="entry name" value="HAD-like"/>
    <property type="match status" value="1"/>
</dbReference>
<evidence type="ECO:0000256" key="7">
    <source>
        <dbReference type="ARBA" id="ARBA00022741"/>
    </source>
</evidence>
<dbReference type="Gene3D" id="1.10.150.340">
    <property type="entry name" value="Pyrimidine 5'-nucleotidase (UMPH-1), N-terminal domain"/>
    <property type="match status" value="1"/>
</dbReference>
<comment type="subcellular location">
    <subcellularLocation>
        <location evidence="2 14">Cytoplasm</location>
    </subcellularLocation>
</comment>
<evidence type="ECO:0000256" key="10">
    <source>
        <dbReference type="ARBA" id="ARBA00023080"/>
    </source>
</evidence>
<protein>
    <recommendedName>
        <fullName evidence="14">5'-nucleotidase</fullName>
        <ecNumber evidence="14">3.1.3.5</ecNumber>
    </recommendedName>
</protein>
<dbReference type="InterPro" id="IPR006434">
    <property type="entry name" value="Pyrimidine_nucleotidase_eu"/>
</dbReference>
<evidence type="ECO:0000256" key="13">
    <source>
        <dbReference type="ARBA" id="ARBA00048583"/>
    </source>
</evidence>
<dbReference type="Pfam" id="PF05822">
    <property type="entry name" value="UMPH-1"/>
    <property type="match status" value="1"/>
</dbReference>
<proteinExistence type="inferred from homology"/>
<accession>A0A7L1YAQ6</accession>
<reference evidence="15 16" key="1">
    <citation type="submission" date="2019-09" db="EMBL/GenBank/DDBJ databases">
        <title>Bird 10,000 Genomes (B10K) Project - Family phase.</title>
        <authorList>
            <person name="Zhang G."/>
        </authorList>
    </citation>
    <scope>NUCLEOTIDE SEQUENCE [LARGE SCALE GENOMIC DNA]</scope>
    <source>
        <strain evidence="15">B10K-DU-002-46</strain>
        <tissue evidence="15">Muscle</tissue>
    </source>
</reference>
<dbReference type="AlphaFoldDB" id="A0A7L1YAQ6"/>
<dbReference type="NCBIfam" id="TIGR01544">
    <property type="entry name" value="HAD-SF-IE"/>
    <property type="match status" value="1"/>
</dbReference>
<dbReference type="EC" id="3.1.3.5" evidence="14"/>
<dbReference type="GO" id="GO:0000166">
    <property type="term" value="F:nucleotide binding"/>
    <property type="evidence" value="ECO:0007669"/>
    <property type="project" value="UniProtKB-KW"/>
</dbReference>
<evidence type="ECO:0000256" key="11">
    <source>
        <dbReference type="ARBA" id="ARBA00036362"/>
    </source>
</evidence>
<gene>
    <name evidence="15" type="primary">Nt5c3b</name>
    <name evidence="15" type="ORF">SCYSUP_R09154</name>
</gene>
<dbReference type="SFLD" id="SFLDG01128">
    <property type="entry name" value="C1.4:_5'-Nucleotidase_Like"/>
    <property type="match status" value="1"/>
</dbReference>
<keyword evidence="7 14" id="KW-0547">Nucleotide-binding</keyword>
<evidence type="ECO:0000313" key="15">
    <source>
        <dbReference type="EMBL" id="NXP17944.1"/>
    </source>
</evidence>
<dbReference type="InterPro" id="IPR023214">
    <property type="entry name" value="HAD_sf"/>
</dbReference>
<dbReference type="Proteomes" id="UP000580825">
    <property type="component" value="Unassembled WGS sequence"/>
</dbReference>
<dbReference type="GO" id="GO:0005737">
    <property type="term" value="C:cytoplasm"/>
    <property type="evidence" value="ECO:0007669"/>
    <property type="project" value="UniProtKB-SubCell"/>
</dbReference>
<evidence type="ECO:0000256" key="14">
    <source>
        <dbReference type="RuleBase" id="RU361276"/>
    </source>
</evidence>
<dbReference type="Gene3D" id="3.40.50.1000">
    <property type="entry name" value="HAD superfamily/HAD-like"/>
    <property type="match status" value="1"/>
</dbReference>
<dbReference type="InterPro" id="IPR036412">
    <property type="entry name" value="HAD-like_sf"/>
</dbReference>
<dbReference type="GO" id="GO:0000287">
    <property type="term" value="F:magnesium ion binding"/>
    <property type="evidence" value="ECO:0007669"/>
    <property type="project" value="InterPro"/>
</dbReference>
<evidence type="ECO:0000256" key="1">
    <source>
        <dbReference type="ARBA" id="ARBA00000815"/>
    </source>
</evidence>
<keyword evidence="10 14" id="KW-0546">Nucleotide metabolism</keyword>
<name>A0A7L1YAQ6_9PASS</name>
<dbReference type="FunFam" id="3.40.50.1000:FF:000032">
    <property type="entry name" value="Cytosolic 5-nucleotidase 3-like"/>
    <property type="match status" value="1"/>
</dbReference>
<comment type="catalytic activity">
    <reaction evidence="11">
        <text>CMP + H2O = cytidine + phosphate</text>
        <dbReference type="Rhea" id="RHEA:29367"/>
        <dbReference type="ChEBI" id="CHEBI:15377"/>
        <dbReference type="ChEBI" id="CHEBI:17562"/>
        <dbReference type="ChEBI" id="CHEBI:43474"/>
        <dbReference type="ChEBI" id="CHEBI:60377"/>
        <dbReference type="EC" id="3.1.3.91"/>
    </reaction>
</comment>
<evidence type="ECO:0000256" key="6">
    <source>
        <dbReference type="ARBA" id="ARBA00022723"/>
    </source>
</evidence>
<evidence type="ECO:0000256" key="5">
    <source>
        <dbReference type="ARBA" id="ARBA00022490"/>
    </source>
</evidence>
<dbReference type="EMBL" id="VXBX01001318">
    <property type="protein sequence ID" value="NXP17944.1"/>
    <property type="molecule type" value="Genomic_DNA"/>
</dbReference>
<comment type="subunit">
    <text evidence="4">Monomer.</text>
</comment>
<comment type="catalytic activity">
    <reaction evidence="13">
        <text>N(7)-methyl-GMP + H2O = N(7)-methylguanosine + phosphate</text>
        <dbReference type="Rhea" id="RHEA:37107"/>
        <dbReference type="ChEBI" id="CHEBI:15377"/>
        <dbReference type="ChEBI" id="CHEBI:20794"/>
        <dbReference type="ChEBI" id="CHEBI:43474"/>
        <dbReference type="ChEBI" id="CHEBI:58285"/>
        <dbReference type="EC" id="3.1.3.91"/>
    </reaction>
</comment>
<dbReference type="CDD" id="cd07504">
    <property type="entry name" value="HAD_5NT"/>
    <property type="match status" value="1"/>
</dbReference>
<evidence type="ECO:0000256" key="4">
    <source>
        <dbReference type="ARBA" id="ARBA00011245"/>
    </source>
</evidence>
<dbReference type="GO" id="GO:0008253">
    <property type="term" value="F:5'-nucleotidase activity"/>
    <property type="evidence" value="ECO:0007669"/>
    <property type="project" value="UniProtKB-EC"/>
</dbReference>
<comment type="catalytic activity">
    <reaction evidence="1 14">
        <text>a ribonucleoside 5'-phosphate + H2O = a ribonucleoside + phosphate</text>
        <dbReference type="Rhea" id="RHEA:12484"/>
        <dbReference type="ChEBI" id="CHEBI:15377"/>
        <dbReference type="ChEBI" id="CHEBI:18254"/>
        <dbReference type="ChEBI" id="CHEBI:43474"/>
        <dbReference type="ChEBI" id="CHEBI:58043"/>
        <dbReference type="EC" id="3.1.3.5"/>
    </reaction>
</comment>
<evidence type="ECO:0000256" key="8">
    <source>
        <dbReference type="ARBA" id="ARBA00022801"/>
    </source>
</evidence>
<keyword evidence="9" id="KW-0460">Magnesium</keyword>
<dbReference type="SFLD" id="SFLDS00003">
    <property type="entry name" value="Haloacid_Dehalogenase"/>
    <property type="match status" value="1"/>
</dbReference>
<keyword evidence="6" id="KW-0479">Metal-binding</keyword>
<comment type="caution">
    <text evidence="15">The sequence shown here is derived from an EMBL/GenBank/DDBJ whole genome shotgun (WGS) entry which is preliminary data.</text>
</comment>
<evidence type="ECO:0000256" key="3">
    <source>
        <dbReference type="ARBA" id="ARBA00008389"/>
    </source>
</evidence>
<dbReference type="FunFam" id="1.10.150.340:FF:000001">
    <property type="entry name" value="Cytosolic 5-nucleotidase 3-like"/>
    <property type="match status" value="1"/>
</dbReference>
<evidence type="ECO:0000313" key="16">
    <source>
        <dbReference type="Proteomes" id="UP000580825"/>
    </source>
</evidence>
<evidence type="ECO:0000256" key="12">
    <source>
        <dbReference type="ARBA" id="ARBA00046090"/>
    </source>
</evidence>
<evidence type="ECO:0000256" key="9">
    <source>
        <dbReference type="ARBA" id="ARBA00022842"/>
    </source>
</evidence>